<dbReference type="GO" id="GO:0035556">
    <property type="term" value="P:intracellular signal transduction"/>
    <property type="evidence" value="ECO:0007669"/>
    <property type="project" value="TreeGrafter"/>
</dbReference>
<dbReference type="PANTHER" id="PTHR24356">
    <property type="entry name" value="SERINE/THREONINE-PROTEIN KINASE"/>
    <property type="match status" value="1"/>
</dbReference>
<dbReference type="GO" id="GO:0005634">
    <property type="term" value="C:nucleus"/>
    <property type="evidence" value="ECO:0007669"/>
    <property type="project" value="TreeGrafter"/>
</dbReference>
<dbReference type="PROSITE" id="PS00108">
    <property type="entry name" value="PROTEIN_KINASE_ST"/>
    <property type="match status" value="1"/>
</dbReference>
<dbReference type="FunFam" id="1.10.510.10:FF:000294">
    <property type="entry name" value="Serine/threonine-protein kinase OXI1"/>
    <property type="match status" value="1"/>
</dbReference>
<name>A0A8J2Q6V7_9HEXA</name>
<dbReference type="AlphaFoldDB" id="A0A8J2Q6V7"/>
<sequence length="626" mass="69681">MAQSVMKERAAFCQSAVDPFCVKLFYSLQTKKHVCLVMEWMIGGDLKSLLGQMGGFFPMEMAAFYVAEIAIALNYLHGCGIVHRDIKPDNLLIDHRGHVKLTDFGLSRVDMHREILQSDQVNFTPGQIASLKTRFSFSVSPESRECSEKSKLSTSVDLNISNILPPKGQQNVSAGWNSSTPVCSVFGSTNSSSRRFRKPLRRIHSESNANLSAEKSSGASLLLSRPKSLPSFILPEPAVFDSAEWSIIDDVNDENDRKRSKFAIHETTDYVNVSFAEDYTIDSAESALTPDTTAKKIPPLQLSPDLRNQSMDCIDSPISTRSASIAGTEFVMSPELGRKDYSVTHHITPWASHLPRESSGHHVFPFGDQSPSHLLQNRLDELKDKKSLLQGNFDSFSSHHIQQLQGKRKRWSISSHHTGLSVNLGNLGLVSSINNAMSSTSTSTPTTTTAKTETSNPVTTPDGSKDGSILNASNIDSSNRRILGTPDYLAPELIKQSGHDSAVDWWSLGVCTYEFLIGIRPFSDETADQIFLNILHRLLEFPDDMDPGAQHCIEHLLAYIPSKRPSLVRLRSSEFKNFFGDLPWDNMMDFKPPFVPKPDSPLDTRYYDPRNEEMNINVADITLPEL</sequence>
<dbReference type="SMART" id="SM00220">
    <property type="entry name" value="S_TKc"/>
    <property type="match status" value="1"/>
</dbReference>
<evidence type="ECO:0000256" key="7">
    <source>
        <dbReference type="ARBA" id="ARBA00022777"/>
    </source>
</evidence>
<dbReference type="Proteomes" id="UP000708208">
    <property type="component" value="Unassembled WGS sequence"/>
</dbReference>
<evidence type="ECO:0000256" key="5">
    <source>
        <dbReference type="ARBA" id="ARBA00022679"/>
    </source>
</evidence>
<dbReference type="InterPro" id="IPR008271">
    <property type="entry name" value="Ser/Thr_kinase_AS"/>
</dbReference>
<gene>
    <name evidence="15" type="ORF">AFUS01_LOCUS46553</name>
</gene>
<keyword evidence="6" id="KW-0547">Nucleotide-binding</keyword>
<feature type="domain" description="AGC-kinase C-terminal" evidence="14">
    <location>
        <begin position="580"/>
        <end position="626"/>
    </location>
</feature>
<dbReference type="PROSITE" id="PS51285">
    <property type="entry name" value="AGC_KINASE_CTER"/>
    <property type="match status" value="1"/>
</dbReference>
<comment type="similarity">
    <text evidence="1">Belongs to the protein kinase superfamily. AGC Ser/Thr protein kinase family.</text>
</comment>
<proteinExistence type="inferred from homology"/>
<evidence type="ECO:0000256" key="10">
    <source>
        <dbReference type="ARBA" id="ARBA00047899"/>
    </source>
</evidence>
<feature type="domain" description="Protein kinase" evidence="13">
    <location>
        <begin position="1"/>
        <end position="579"/>
    </location>
</feature>
<feature type="region of interest" description="Disordered" evidence="12">
    <location>
        <begin position="437"/>
        <end position="472"/>
    </location>
</feature>
<evidence type="ECO:0000256" key="11">
    <source>
        <dbReference type="ARBA" id="ARBA00048679"/>
    </source>
</evidence>
<dbReference type="PROSITE" id="PS50011">
    <property type="entry name" value="PROTEIN_KINASE_DOM"/>
    <property type="match status" value="1"/>
</dbReference>
<evidence type="ECO:0000259" key="13">
    <source>
        <dbReference type="PROSITE" id="PS50011"/>
    </source>
</evidence>
<dbReference type="InterPro" id="IPR000719">
    <property type="entry name" value="Prot_kinase_dom"/>
</dbReference>
<evidence type="ECO:0000256" key="8">
    <source>
        <dbReference type="ARBA" id="ARBA00022840"/>
    </source>
</evidence>
<evidence type="ECO:0000313" key="15">
    <source>
        <dbReference type="EMBL" id="CAG7837436.1"/>
    </source>
</evidence>
<dbReference type="InterPro" id="IPR000961">
    <property type="entry name" value="AGC-kinase_C"/>
</dbReference>
<keyword evidence="5" id="KW-0808">Transferase</keyword>
<evidence type="ECO:0000256" key="6">
    <source>
        <dbReference type="ARBA" id="ARBA00022741"/>
    </source>
</evidence>
<evidence type="ECO:0000256" key="3">
    <source>
        <dbReference type="ARBA" id="ARBA00022148"/>
    </source>
</evidence>
<evidence type="ECO:0000256" key="12">
    <source>
        <dbReference type="SAM" id="MobiDB-lite"/>
    </source>
</evidence>
<keyword evidence="7" id="KW-0418">Kinase</keyword>
<keyword evidence="16" id="KW-1185">Reference proteome</keyword>
<dbReference type="EC" id="2.7.11.1" evidence="2"/>
<evidence type="ECO:0000256" key="9">
    <source>
        <dbReference type="ARBA" id="ARBA00033099"/>
    </source>
</evidence>
<dbReference type="OrthoDB" id="162894at2759"/>
<accession>A0A8J2Q6V7</accession>
<keyword evidence="8" id="KW-0067">ATP-binding</keyword>
<dbReference type="InterPro" id="IPR050236">
    <property type="entry name" value="Ser_Thr_kinase_AGC"/>
</dbReference>
<reference evidence="15" key="1">
    <citation type="submission" date="2021-06" db="EMBL/GenBank/DDBJ databases">
        <authorList>
            <person name="Hodson N. C."/>
            <person name="Mongue J. A."/>
            <person name="Jaron S. K."/>
        </authorList>
    </citation>
    <scope>NUCLEOTIDE SEQUENCE</scope>
</reference>
<dbReference type="PANTHER" id="PTHR24356:SF1">
    <property type="entry name" value="SERINE_THREONINE-PROTEIN KINASE GREATWALL"/>
    <property type="match status" value="1"/>
</dbReference>
<comment type="catalytic activity">
    <reaction evidence="11">
        <text>L-seryl-[protein] + ATP = O-phospho-L-seryl-[protein] + ADP + H(+)</text>
        <dbReference type="Rhea" id="RHEA:17989"/>
        <dbReference type="Rhea" id="RHEA-COMP:9863"/>
        <dbReference type="Rhea" id="RHEA-COMP:11604"/>
        <dbReference type="ChEBI" id="CHEBI:15378"/>
        <dbReference type="ChEBI" id="CHEBI:29999"/>
        <dbReference type="ChEBI" id="CHEBI:30616"/>
        <dbReference type="ChEBI" id="CHEBI:83421"/>
        <dbReference type="ChEBI" id="CHEBI:456216"/>
        <dbReference type="EC" id="2.7.11.1"/>
    </reaction>
</comment>
<dbReference type="GO" id="GO:0005524">
    <property type="term" value="F:ATP binding"/>
    <property type="evidence" value="ECO:0007669"/>
    <property type="project" value="UniProtKB-KW"/>
</dbReference>
<dbReference type="EMBL" id="CAJVCH010571408">
    <property type="protein sequence ID" value="CAG7837436.1"/>
    <property type="molecule type" value="Genomic_DNA"/>
</dbReference>
<comment type="catalytic activity">
    <reaction evidence="10">
        <text>L-threonyl-[protein] + ATP = O-phospho-L-threonyl-[protein] + ADP + H(+)</text>
        <dbReference type="Rhea" id="RHEA:46608"/>
        <dbReference type="Rhea" id="RHEA-COMP:11060"/>
        <dbReference type="Rhea" id="RHEA-COMP:11605"/>
        <dbReference type="ChEBI" id="CHEBI:15378"/>
        <dbReference type="ChEBI" id="CHEBI:30013"/>
        <dbReference type="ChEBI" id="CHEBI:30616"/>
        <dbReference type="ChEBI" id="CHEBI:61977"/>
        <dbReference type="ChEBI" id="CHEBI:456216"/>
        <dbReference type="EC" id="2.7.11.1"/>
    </reaction>
</comment>
<organism evidence="15 16">
    <name type="scientific">Allacma fusca</name>
    <dbReference type="NCBI Taxonomy" id="39272"/>
    <lineage>
        <taxon>Eukaryota</taxon>
        <taxon>Metazoa</taxon>
        <taxon>Ecdysozoa</taxon>
        <taxon>Arthropoda</taxon>
        <taxon>Hexapoda</taxon>
        <taxon>Collembola</taxon>
        <taxon>Symphypleona</taxon>
        <taxon>Sminthuridae</taxon>
        <taxon>Allacma</taxon>
    </lineage>
</organism>
<evidence type="ECO:0000313" key="16">
    <source>
        <dbReference type="Proteomes" id="UP000708208"/>
    </source>
</evidence>
<evidence type="ECO:0000256" key="2">
    <source>
        <dbReference type="ARBA" id="ARBA00012513"/>
    </source>
</evidence>
<evidence type="ECO:0000256" key="4">
    <source>
        <dbReference type="ARBA" id="ARBA00022527"/>
    </source>
</evidence>
<protein>
    <recommendedName>
        <fullName evidence="3">Serine/threonine-protein kinase greatwall</fullName>
        <ecNumber evidence="2">2.7.11.1</ecNumber>
    </recommendedName>
    <alternativeName>
        <fullName evidence="9">Microtubule-associated serine/threonine-protein kinase-like</fullName>
    </alternativeName>
</protein>
<evidence type="ECO:0000259" key="14">
    <source>
        <dbReference type="PROSITE" id="PS51285"/>
    </source>
</evidence>
<keyword evidence="4" id="KW-0723">Serine/threonine-protein kinase</keyword>
<dbReference type="GO" id="GO:0004674">
    <property type="term" value="F:protein serine/threonine kinase activity"/>
    <property type="evidence" value="ECO:0007669"/>
    <property type="project" value="UniProtKB-KW"/>
</dbReference>
<evidence type="ECO:0000256" key="1">
    <source>
        <dbReference type="ARBA" id="ARBA00009903"/>
    </source>
</evidence>
<feature type="compositionally biased region" description="Low complexity" evidence="12">
    <location>
        <begin position="437"/>
        <end position="455"/>
    </location>
</feature>
<dbReference type="Pfam" id="PF00069">
    <property type="entry name" value="Pkinase"/>
    <property type="match status" value="2"/>
</dbReference>
<comment type="caution">
    <text evidence="15">The sequence shown here is derived from an EMBL/GenBank/DDBJ whole genome shotgun (WGS) entry which is preliminary data.</text>
</comment>